<dbReference type="InterPro" id="IPR011250">
    <property type="entry name" value="OMP/PagP_B-barrel"/>
</dbReference>
<dbReference type="Gene3D" id="2.40.160.20">
    <property type="match status" value="1"/>
</dbReference>
<accession>A0A4Z0LUM1</accession>
<evidence type="ECO:0000256" key="2">
    <source>
        <dbReference type="ARBA" id="ARBA00023114"/>
    </source>
</evidence>
<evidence type="ECO:0000259" key="3">
    <source>
        <dbReference type="Pfam" id="PF01389"/>
    </source>
</evidence>
<dbReference type="AlphaFoldDB" id="A0A4Z0LUM1"/>
<keyword evidence="2" id="KW-0813">Transport</keyword>
<dbReference type="OrthoDB" id="7620169at2"/>
<dbReference type="Proteomes" id="UP000298050">
    <property type="component" value="Unassembled WGS sequence"/>
</dbReference>
<dbReference type="EMBL" id="SRLE01000017">
    <property type="protein sequence ID" value="TGD70981.1"/>
    <property type="molecule type" value="Genomic_DNA"/>
</dbReference>
<keyword evidence="5" id="KW-1185">Reference proteome</keyword>
<evidence type="ECO:0000313" key="4">
    <source>
        <dbReference type="EMBL" id="TGD70981.1"/>
    </source>
</evidence>
<keyword evidence="2" id="KW-0406">Ion transport</keyword>
<dbReference type="GO" id="GO:0009279">
    <property type="term" value="C:cell outer membrane"/>
    <property type="evidence" value="ECO:0007669"/>
    <property type="project" value="InterPro"/>
</dbReference>
<feature type="domain" description="Outer membrane protein OmpA-like transmembrane" evidence="3">
    <location>
        <begin position="126"/>
        <end position="267"/>
    </location>
</feature>
<dbReference type="GO" id="GO:0046930">
    <property type="term" value="C:pore complex"/>
    <property type="evidence" value="ECO:0007669"/>
    <property type="project" value="UniProtKB-KW"/>
</dbReference>
<comment type="caution">
    <text evidence="4">The sequence shown here is derived from an EMBL/GenBank/DDBJ whole genome shotgun (WGS) entry which is preliminary data.</text>
</comment>
<dbReference type="GO" id="GO:0015288">
    <property type="term" value="F:porin activity"/>
    <property type="evidence" value="ECO:0007669"/>
    <property type="project" value="UniProtKB-KW"/>
</dbReference>
<dbReference type="SUPFAM" id="SSF56925">
    <property type="entry name" value="OMPA-like"/>
    <property type="match status" value="1"/>
</dbReference>
<keyword evidence="2" id="KW-0626">Porin</keyword>
<organism evidence="4 5">
    <name type="scientific">Mangrovimicrobium sediminis</name>
    <dbReference type="NCBI Taxonomy" id="2562682"/>
    <lineage>
        <taxon>Bacteria</taxon>
        <taxon>Pseudomonadati</taxon>
        <taxon>Pseudomonadota</taxon>
        <taxon>Gammaproteobacteria</taxon>
        <taxon>Cellvibrionales</taxon>
        <taxon>Halieaceae</taxon>
        <taxon>Mangrovimicrobium</taxon>
    </lineage>
</organism>
<gene>
    <name evidence="4" type="ORF">E4634_20495</name>
</gene>
<protein>
    <recommendedName>
        <fullName evidence="3">Outer membrane protein OmpA-like transmembrane domain-containing protein</fullName>
    </recommendedName>
</protein>
<evidence type="ECO:0000313" key="5">
    <source>
        <dbReference type="Proteomes" id="UP000298050"/>
    </source>
</evidence>
<evidence type="ECO:0000256" key="1">
    <source>
        <dbReference type="ARBA" id="ARBA00005710"/>
    </source>
</evidence>
<reference evidence="4 5" key="1">
    <citation type="submission" date="2019-04" db="EMBL/GenBank/DDBJ databases">
        <title>Taxonomy of novel Haliea sp. from mangrove soil of West Coast of India.</title>
        <authorList>
            <person name="Verma A."/>
            <person name="Kumar P."/>
            <person name="Krishnamurthi S."/>
        </authorList>
    </citation>
    <scope>NUCLEOTIDE SEQUENCE [LARGE SCALE GENOMIC DNA]</scope>
    <source>
        <strain evidence="4 5">SAOS-164</strain>
    </source>
</reference>
<keyword evidence="2" id="KW-0812">Transmembrane</keyword>
<dbReference type="Pfam" id="PF01389">
    <property type="entry name" value="OmpA_membrane"/>
    <property type="match status" value="1"/>
</dbReference>
<name>A0A4Z0LUM1_9GAMM</name>
<comment type="similarity">
    <text evidence="1">Belongs to the outer membrane OOP (TC 1.B.6) superfamily. OmpA family.</text>
</comment>
<dbReference type="InterPro" id="IPR000498">
    <property type="entry name" value="OmpA-like_TM_dom"/>
</dbReference>
<sequence>MPPVMLCCAKYMLARAEGIDRGHEIGGIHAGGTAGRAVHRAVRLCRARLVLVTAIGWRISSKKSYLTPLSGVWGCGLKYTSGSLGITACGMGPRWRLGGSGMKVKYVLLGSIFGAVASGSAGVAADTGFYAGGSVGSSYLEAKNGSFKLDGDDLGYKGFVGFQLLSLLAVEAGYVNFGEVNDKSNGIPGEVAVDGWDAFVVGNLPLGPLNVFAKGGMIAYEAELKAAVDELENRYKDNASDQDLAFGLGASIELGDLAVRAEYEYFDASDLDNLSLFSVGLVYQF</sequence>
<proteinExistence type="inferred from homology"/>